<accession>A0A8S1Q5Q9</accession>
<dbReference type="GO" id="GO:0007131">
    <property type="term" value="P:reciprocal meiotic recombination"/>
    <property type="evidence" value="ECO:0007669"/>
    <property type="project" value="TreeGrafter"/>
</dbReference>
<proteinExistence type="predicted"/>
<gene>
    <name evidence="4" type="ORF">PPRIM_AZ9-3.1.T1440017</name>
</gene>
<dbReference type="Proteomes" id="UP000688137">
    <property type="component" value="Unassembled WGS sequence"/>
</dbReference>
<feature type="coiled-coil region" evidence="2">
    <location>
        <begin position="166"/>
        <end position="200"/>
    </location>
</feature>
<name>A0A8S1Q5Q9_PARPR</name>
<organism evidence="4 5">
    <name type="scientific">Paramecium primaurelia</name>
    <dbReference type="NCBI Taxonomy" id="5886"/>
    <lineage>
        <taxon>Eukaryota</taxon>
        <taxon>Sar</taxon>
        <taxon>Alveolata</taxon>
        <taxon>Ciliophora</taxon>
        <taxon>Intramacronucleata</taxon>
        <taxon>Oligohymenophorea</taxon>
        <taxon>Peniculida</taxon>
        <taxon>Parameciidae</taxon>
        <taxon>Paramecium</taxon>
    </lineage>
</organism>
<evidence type="ECO:0000256" key="3">
    <source>
        <dbReference type="SAM" id="MobiDB-lite"/>
    </source>
</evidence>
<sequence length="1549" mass="183569">MNTQERLDQISGQVDSLSRKYGERSISPSQDSQRRNKRQIKSGGQSLKSFNLKPQSQNFLKTSKETSGGGFYQRSQIMGTSFPQIRTRDKQNNESKQVNAKKEESLSLVQLDSIIGIKSLLGPNHHCHFEIQVKHLISKLEASEQLTIKAKDELENVIWMVKNYNSEGLISKLLSLQQLKNELEKDQLQMREEIEMLGMQRDDWQSKYQEIYEKLLKMQGIENDLHDALHKLQMSNESLEQINRRLREKQLEVQDWQRKCNTHDEQFKIRITKLEETLKEKETQIQQLQKKLQRLDSESAFLQQEMRNKTEKLEEEQRRSKQLHAELLDTRVNKVQNLQDEIAKQKKVIQQRVEEIEEQEKKNKLLNNKLNLLETQLKNFDDVARQEKEELEKGWQKKYKELEKQSVQYKRDLNQLEIQLQQVDLLVQQKEHEVEQAVAKIKELSELNERQLQTLQANSIEILRLNQEVQEKDQDLEYAEQQNEEISKERTQLMDKIGEQNNEISDLKQQAFQMKKELEGLKWEKQDQDRKLDRLNEQIAQANQSSDQFRLQLDEEIKKTFSLYSEINKLKQDIEDLKIQHQKEIQQQQKIIEGKDEEIKKLHDKLQEFQDQDKDLSDKLKKLMNDNENYQKQIQQLQNEKLELEQQIQELKKIISQYEQQTIEFQKEKQQLLQKIEDIQNDKTEVQLLNTEIEKLKLDLESKKNYDELKDIANQINTVYEEKVQLEKQNNELQIQLNKTIEELKEWKNKFAKLEMDKKNSDNQYNQFKDRQEQQQDIYLTQIKGLEKKNLQLDEELQKCLDKIEILEEALQNQSKDIKIIPKQAQIPLHRNNTFQQIFVEDKVFSKDSTNEEIQLKFSDIDFSRSKGHLTICFWVKIDRTNSKEMLPILKISTENKKLLEMGVYLDSKQVYSTFIPNNHPKNTKQQNPLTVTSQLPIKLGEFQLLALILNESGQYMDMGLCLNGVRDDQVSISTSLIFPEAQLSFGKYTTHHLVLKDCLVITENLQRINIFKEVYQTFQQKYNGVKKMSRRYGQKKENISYLSAGDLIFFLIQQHEQSPPKSGSRSKSPPPTQAVIINNRTIPAGLVNQYELANTQTKTEETKPEEIQEQPQWSRKYSVDKLKKFLYTNFNYKRLLSPFIENYDYISLGLQLLQPPRNDEQPPTKFHKIIKPKIQLSPYYMMPYKQFLKYIQFVGLLRVTLEELHDLCELMEVIYTSDKEQYIHYDHFLIVLRECIMPRGDLKKRKDQEKGEPQPPQIIESYRYTYKEIIIKSTGTEEQEVELSNAVEITEISIITNEQEIQLEVKQKNESIQTFPLEFLPTAFVGTLNLSNQRKISFIFSNDSQINEIKTETNSLLLSEQSEITLSHEVELQENEKIVKFNIQDKQIRIVIQTSKKIVEEIPPLEMDPETELETLSLPQVPDNWNLGKFYINITRCQNCDKHQQTTRHQEKDFIEKTEYVTNLLKELFPNVEIIENEDKTDKLENFEVYIKNAIGPEKIMLLQKQENMNKFKDHFNDKLPNLFEKLIRIINYHSTTEKLGLEQEKFK</sequence>
<dbReference type="PANTHER" id="PTHR23160:SF3">
    <property type="entry name" value="SYNAPTONEMAL COMPLEX PROTEIN 1-RELATED"/>
    <property type="match status" value="1"/>
</dbReference>
<dbReference type="OMA" id="CELMEVI"/>
<keyword evidence="5" id="KW-1185">Reference proteome</keyword>
<keyword evidence="1 2" id="KW-0175">Coiled coil</keyword>
<feature type="compositionally biased region" description="Polar residues" evidence="3">
    <location>
        <begin position="42"/>
        <end position="61"/>
    </location>
</feature>
<protein>
    <submittedName>
        <fullName evidence="4">Uncharacterized protein</fullName>
    </submittedName>
</protein>
<feature type="coiled-coil region" evidence="2">
    <location>
        <begin position="229"/>
        <end position="817"/>
    </location>
</feature>
<comment type="caution">
    <text evidence="4">The sequence shown here is derived from an EMBL/GenBank/DDBJ whole genome shotgun (WGS) entry which is preliminary data.</text>
</comment>
<evidence type="ECO:0000313" key="4">
    <source>
        <dbReference type="EMBL" id="CAD8110375.1"/>
    </source>
</evidence>
<dbReference type="EMBL" id="CAJJDM010000148">
    <property type="protein sequence ID" value="CAD8110375.1"/>
    <property type="molecule type" value="Genomic_DNA"/>
</dbReference>
<dbReference type="PANTHER" id="PTHR23160">
    <property type="entry name" value="SYNAPTONEMAL COMPLEX PROTEIN-RELATED"/>
    <property type="match status" value="1"/>
</dbReference>
<evidence type="ECO:0000256" key="2">
    <source>
        <dbReference type="SAM" id="Coils"/>
    </source>
</evidence>
<reference evidence="4" key="1">
    <citation type="submission" date="2021-01" db="EMBL/GenBank/DDBJ databases">
        <authorList>
            <consortium name="Genoscope - CEA"/>
            <person name="William W."/>
        </authorList>
    </citation>
    <scope>NUCLEOTIDE SEQUENCE</scope>
</reference>
<feature type="region of interest" description="Disordered" evidence="3">
    <location>
        <begin position="1"/>
        <end position="74"/>
    </location>
</feature>
<evidence type="ECO:0000313" key="5">
    <source>
        <dbReference type="Proteomes" id="UP000688137"/>
    </source>
</evidence>
<evidence type="ECO:0000256" key="1">
    <source>
        <dbReference type="ARBA" id="ARBA00023054"/>
    </source>
</evidence>